<proteinExistence type="predicted"/>
<protein>
    <submittedName>
        <fullName evidence="1">Uncharacterized protein</fullName>
    </submittedName>
</protein>
<reference evidence="1 2" key="1">
    <citation type="submission" date="2016-03" db="EMBL/GenBank/DDBJ databases">
        <title>Sequencing of Lactobacillus Species from Commercial Turkeys.</title>
        <authorList>
            <person name="Johnson T.J."/>
            <person name="Youmans B.P."/>
            <person name="Case K.A."/>
        </authorList>
    </citation>
    <scope>NUCLEOTIDE SEQUENCE [LARGE SCALE GENOMIC DNA]</scope>
    <source>
        <strain evidence="1 2">UMNLA1</strain>
    </source>
</reference>
<gene>
    <name evidence="1" type="ORF">AYP69_02670</name>
</gene>
<accession>A0A231QFS3</accession>
<dbReference type="AlphaFoldDB" id="A0A231QFS3"/>
<name>A0A231QFS3_9LACO</name>
<dbReference type="EMBL" id="LUGO01000030">
    <property type="protein sequence ID" value="OXS41551.1"/>
    <property type="molecule type" value="Genomic_DNA"/>
</dbReference>
<comment type="caution">
    <text evidence="1">The sequence shown here is derived from an EMBL/GenBank/DDBJ whole genome shotgun (WGS) entry which is preliminary data.</text>
</comment>
<dbReference type="Proteomes" id="UP000215261">
    <property type="component" value="Unassembled WGS sequence"/>
</dbReference>
<evidence type="ECO:0000313" key="1">
    <source>
        <dbReference type="EMBL" id="OXS41551.1"/>
    </source>
</evidence>
<sequence length="77" mass="9486">MKVDWDAFFDDLKKWMEANNVMLQKYSFTSDEYWEWLVKTLSVIESRYHQHPLVVGFLSAILEYQENIWRKFYGNQK</sequence>
<organism evidence="1 2">
    <name type="scientific">Ligilactobacillus agilis</name>
    <dbReference type="NCBI Taxonomy" id="1601"/>
    <lineage>
        <taxon>Bacteria</taxon>
        <taxon>Bacillati</taxon>
        <taxon>Bacillota</taxon>
        <taxon>Bacilli</taxon>
        <taxon>Lactobacillales</taxon>
        <taxon>Lactobacillaceae</taxon>
        <taxon>Ligilactobacillus</taxon>
    </lineage>
</organism>
<evidence type="ECO:0000313" key="2">
    <source>
        <dbReference type="Proteomes" id="UP000215261"/>
    </source>
</evidence>
<dbReference type="RefSeq" id="WP_089144605.1">
    <property type="nucleotide sequence ID" value="NZ_JBQHSC010000119.1"/>
</dbReference>